<reference evidence="1 2" key="1">
    <citation type="submission" date="2021-01" db="EMBL/GenBank/DDBJ databases">
        <title>Whole genome shotgun sequence of Actinoplanes palleronii NBRC 14916.</title>
        <authorList>
            <person name="Komaki H."/>
            <person name="Tamura T."/>
        </authorList>
    </citation>
    <scope>NUCLEOTIDE SEQUENCE [LARGE SCALE GENOMIC DNA]</scope>
    <source>
        <strain evidence="1 2">NBRC 14916</strain>
    </source>
</reference>
<organism evidence="1 2">
    <name type="scientific">Actinoplanes palleronii</name>
    <dbReference type="NCBI Taxonomy" id="113570"/>
    <lineage>
        <taxon>Bacteria</taxon>
        <taxon>Bacillati</taxon>
        <taxon>Actinomycetota</taxon>
        <taxon>Actinomycetes</taxon>
        <taxon>Micromonosporales</taxon>
        <taxon>Micromonosporaceae</taxon>
        <taxon>Actinoplanes</taxon>
    </lineage>
</organism>
<dbReference type="EMBL" id="BOMS01000136">
    <property type="protein sequence ID" value="GIE71970.1"/>
    <property type="molecule type" value="Genomic_DNA"/>
</dbReference>
<name>A0ABQ4BMV5_9ACTN</name>
<dbReference type="RefSeq" id="WP_203829744.1">
    <property type="nucleotide sequence ID" value="NZ_BAAATY010000045.1"/>
</dbReference>
<accession>A0ABQ4BMV5</accession>
<dbReference type="Proteomes" id="UP000624709">
    <property type="component" value="Unassembled WGS sequence"/>
</dbReference>
<protein>
    <submittedName>
        <fullName evidence="1">Uncharacterized protein</fullName>
    </submittedName>
</protein>
<comment type="caution">
    <text evidence="1">The sequence shown here is derived from an EMBL/GenBank/DDBJ whole genome shotgun (WGS) entry which is preliminary data.</text>
</comment>
<keyword evidence="2" id="KW-1185">Reference proteome</keyword>
<proteinExistence type="predicted"/>
<evidence type="ECO:0000313" key="1">
    <source>
        <dbReference type="EMBL" id="GIE71970.1"/>
    </source>
</evidence>
<sequence>MIHVRPDVPCIDGTVTAANVHQRAESVAVPDFDYMSSTMVAIVDGIFHIDPEAPLLPRRRHQPDHRRYHH</sequence>
<evidence type="ECO:0000313" key="2">
    <source>
        <dbReference type="Proteomes" id="UP000624709"/>
    </source>
</evidence>
<gene>
    <name evidence="1" type="ORF">Apa02nite_080780</name>
</gene>